<dbReference type="AlphaFoldDB" id="A0A813ER20"/>
<accession>A0A813ER20</accession>
<evidence type="ECO:0000313" key="2">
    <source>
        <dbReference type="Proteomes" id="UP000654075"/>
    </source>
</evidence>
<dbReference type="OrthoDB" id="205514at2759"/>
<dbReference type="Proteomes" id="UP000654075">
    <property type="component" value="Unassembled WGS sequence"/>
</dbReference>
<name>A0A813ER20_POLGL</name>
<sequence length="149" mass="16226">VPEHRRAEAEAEAFDAVRSGVLATRKDPGALAGFDEHVMLEIMALLVKRGTEKKMLKPRAIECLKLLCAPGSPWLRAALGSPAVSDSLREFFSDSPDALELLEAPLLSEADTDVDGDSGAIGMPYDDEEVSAVNRLLLQGCEVMRQFNW</sequence>
<feature type="non-terminal residue" evidence="1">
    <location>
        <position position="149"/>
    </location>
</feature>
<proteinExistence type="predicted"/>
<keyword evidence="2" id="KW-1185">Reference proteome</keyword>
<protein>
    <submittedName>
        <fullName evidence="1">Uncharacterized protein</fullName>
    </submittedName>
</protein>
<reference evidence="1" key="1">
    <citation type="submission" date="2021-02" db="EMBL/GenBank/DDBJ databases">
        <authorList>
            <person name="Dougan E. K."/>
            <person name="Rhodes N."/>
            <person name="Thang M."/>
            <person name="Chan C."/>
        </authorList>
    </citation>
    <scope>NUCLEOTIDE SEQUENCE</scope>
</reference>
<gene>
    <name evidence="1" type="ORF">PGLA1383_LOCUS19765</name>
</gene>
<organism evidence="1 2">
    <name type="scientific">Polarella glacialis</name>
    <name type="common">Dinoflagellate</name>
    <dbReference type="NCBI Taxonomy" id="89957"/>
    <lineage>
        <taxon>Eukaryota</taxon>
        <taxon>Sar</taxon>
        <taxon>Alveolata</taxon>
        <taxon>Dinophyceae</taxon>
        <taxon>Suessiales</taxon>
        <taxon>Suessiaceae</taxon>
        <taxon>Polarella</taxon>
    </lineage>
</organism>
<evidence type="ECO:0000313" key="1">
    <source>
        <dbReference type="EMBL" id="CAE8601472.1"/>
    </source>
</evidence>
<feature type="non-terminal residue" evidence="1">
    <location>
        <position position="1"/>
    </location>
</feature>
<dbReference type="EMBL" id="CAJNNV010013195">
    <property type="protein sequence ID" value="CAE8601472.1"/>
    <property type="molecule type" value="Genomic_DNA"/>
</dbReference>
<comment type="caution">
    <text evidence="1">The sequence shown here is derived from an EMBL/GenBank/DDBJ whole genome shotgun (WGS) entry which is preliminary data.</text>
</comment>